<proteinExistence type="predicted"/>
<dbReference type="InterPro" id="IPR013972">
    <property type="entry name" value="YcbB"/>
</dbReference>
<evidence type="ECO:0000313" key="6">
    <source>
        <dbReference type="Proteomes" id="UP000432715"/>
    </source>
</evidence>
<dbReference type="Pfam" id="PF08664">
    <property type="entry name" value="YcbB"/>
    <property type="match status" value="1"/>
</dbReference>
<comment type="function">
    <text evidence="2">May play the central regulatory role in sporulation. It may be an element of the effector pathway responsible for the activation of sporulation genes in response to nutritional stress. Spo0A may act in concert with spo0H (a sigma factor) to control the expression of some genes that are critical to the sporulation process.</text>
</comment>
<evidence type="ECO:0000259" key="4">
    <source>
        <dbReference type="PROSITE" id="PS50110"/>
    </source>
</evidence>
<dbReference type="PANTHER" id="PTHR43228:SF8">
    <property type="entry name" value="TRANSCRIPTIONAL REGULATORY PROTEIN GLNL"/>
    <property type="match status" value="1"/>
</dbReference>
<gene>
    <name evidence="5" type="ORF">F8154_08540</name>
</gene>
<sequence length="299" mass="33984">MDISIYIIDDDISIREILKNIILSCRLGNIVGESEEGEDGLNKICLCRPNIVIVDLLLPTLDGIELVEKAREINPNTLFVMISQVNSKDMIAKAYEGGIEYFINKPINVNEVESVMKKVIEKHKLTEAVRHFESGFKLLKDMNSNLSSQNNRQDIKESVKLILSQIGILGEAGSKDIIEIVHMLSISRLQKNERLSRYKTSDIYKLLCQHYSTGYNQVECSDKAIEQRVRRAIGKAIKNVASLGLEDYGDLTFTTYANTLFDFQEVRIEMDYLKGKSKYHGKINVKKFLEGIILFANQV</sequence>
<dbReference type="InterPro" id="IPR011006">
    <property type="entry name" value="CheY-like_superfamily"/>
</dbReference>
<dbReference type="OrthoDB" id="1684633at2"/>
<dbReference type="SUPFAM" id="SSF52172">
    <property type="entry name" value="CheY-like"/>
    <property type="match status" value="1"/>
</dbReference>
<evidence type="ECO:0000256" key="2">
    <source>
        <dbReference type="ARBA" id="ARBA00024867"/>
    </source>
</evidence>
<dbReference type="EMBL" id="WBZC01000027">
    <property type="protein sequence ID" value="KAB3534454.1"/>
    <property type="molecule type" value="Genomic_DNA"/>
</dbReference>
<evidence type="ECO:0000313" key="5">
    <source>
        <dbReference type="EMBL" id="KAB3534454.1"/>
    </source>
</evidence>
<dbReference type="AlphaFoldDB" id="A0A6I0F104"/>
<evidence type="ECO:0000256" key="1">
    <source>
        <dbReference type="ARBA" id="ARBA00018672"/>
    </source>
</evidence>
<dbReference type="Pfam" id="PF00072">
    <property type="entry name" value="Response_reg"/>
    <property type="match status" value="1"/>
</dbReference>
<dbReference type="PROSITE" id="PS50110">
    <property type="entry name" value="RESPONSE_REGULATORY"/>
    <property type="match status" value="1"/>
</dbReference>
<reference evidence="5 6" key="1">
    <citation type="submission" date="2019-10" db="EMBL/GenBank/DDBJ databases">
        <title>Alkaliphilus serpentinus sp. nov. and Alkaliphilus pronyensis sp. nov., two novel anaerobic alkaliphilic species isolated from the serpentinized-hosted hydrothermal field of the Prony Bay (New Caledonia).</title>
        <authorList>
            <person name="Postec A."/>
        </authorList>
    </citation>
    <scope>NUCLEOTIDE SEQUENCE [LARGE SCALE GENOMIC DNA]</scope>
    <source>
        <strain evidence="5 6">LacV</strain>
    </source>
</reference>
<protein>
    <recommendedName>
        <fullName evidence="1">Stage 0 sporulation protein A homolog</fullName>
    </recommendedName>
</protein>
<feature type="domain" description="Response regulatory" evidence="4">
    <location>
        <begin position="4"/>
        <end position="120"/>
    </location>
</feature>
<keyword evidence="6" id="KW-1185">Reference proteome</keyword>
<organism evidence="5 6">
    <name type="scientific">Alkaliphilus pronyensis</name>
    <dbReference type="NCBI Taxonomy" id="1482732"/>
    <lineage>
        <taxon>Bacteria</taxon>
        <taxon>Bacillati</taxon>
        <taxon>Bacillota</taxon>
        <taxon>Clostridia</taxon>
        <taxon>Peptostreptococcales</taxon>
        <taxon>Natronincolaceae</taxon>
        <taxon>Alkaliphilus</taxon>
    </lineage>
</organism>
<dbReference type="GO" id="GO:0000160">
    <property type="term" value="P:phosphorelay signal transduction system"/>
    <property type="evidence" value="ECO:0007669"/>
    <property type="project" value="InterPro"/>
</dbReference>
<dbReference type="Proteomes" id="UP000432715">
    <property type="component" value="Unassembled WGS sequence"/>
</dbReference>
<accession>A0A6I0F104</accession>
<dbReference type="Gene3D" id="3.40.50.2300">
    <property type="match status" value="1"/>
</dbReference>
<dbReference type="InterPro" id="IPR001789">
    <property type="entry name" value="Sig_transdc_resp-reg_receiver"/>
</dbReference>
<comment type="caution">
    <text evidence="5">The sequence shown here is derived from an EMBL/GenBank/DDBJ whole genome shotgun (WGS) entry which is preliminary data.</text>
</comment>
<dbReference type="SMART" id="SM00448">
    <property type="entry name" value="REC"/>
    <property type="match status" value="1"/>
</dbReference>
<dbReference type="RefSeq" id="WP_151861197.1">
    <property type="nucleotide sequence ID" value="NZ_WBZC01000027.1"/>
</dbReference>
<name>A0A6I0F104_9FIRM</name>
<keyword evidence="3" id="KW-0597">Phosphoprotein</keyword>
<dbReference type="InterPro" id="IPR052048">
    <property type="entry name" value="ST_Response_Regulator"/>
</dbReference>
<evidence type="ECO:0000256" key="3">
    <source>
        <dbReference type="PROSITE-ProRule" id="PRU00169"/>
    </source>
</evidence>
<feature type="modified residue" description="4-aspartylphosphate" evidence="3">
    <location>
        <position position="55"/>
    </location>
</feature>
<dbReference type="PANTHER" id="PTHR43228">
    <property type="entry name" value="TWO-COMPONENT RESPONSE REGULATOR"/>
    <property type="match status" value="1"/>
</dbReference>